<dbReference type="AlphaFoldDB" id="A0A2M9WJ20"/>
<sequence>MNIETEAKIRKVYREFKRNNKAQSDIEHLTPILNRLLGKADYSVNSAQITTCMMPLDGYCLVYKNYNIFFPKNSVECLEDKNLLFFGEMLNYAETILPPYVSMGTLGPIIHQIKDSESKENQIELGNKFLEVVFGKLNLSTFSIELYPKFKALKESHIQIKETIELYSLGYYRSAITTLLPCIENAIRSLGNSLGISEPENVGAKFLLGIIEASVKKYINDFVYHNYDWVPAGIKTKSFFNKFDKRVQIMLNCHNYVQNHLYQSTAFYSGLTQLNRHSIIHGFMPNYYEKANFLRLINLLNGICFMLTMSGEKVSLLPPLQSDKSIMFFEILKILSVTGGNREKAMDKFEIER</sequence>
<keyword evidence="2" id="KW-1185">Reference proteome</keyword>
<proteinExistence type="predicted"/>
<evidence type="ECO:0000313" key="2">
    <source>
        <dbReference type="Proteomes" id="UP000232062"/>
    </source>
</evidence>
<gene>
    <name evidence="1" type="ORF">PRCB_02240</name>
</gene>
<comment type="caution">
    <text evidence="1">The sequence shown here is derived from an EMBL/GenBank/DDBJ whole genome shotgun (WGS) entry which is preliminary data.</text>
</comment>
<name>A0A2M9WJ20_9GAMM</name>
<organism evidence="1 2">
    <name type="scientific">Pantoea rodasii</name>
    <dbReference type="NCBI Taxonomy" id="1076549"/>
    <lineage>
        <taxon>Bacteria</taxon>
        <taxon>Pseudomonadati</taxon>
        <taxon>Pseudomonadota</taxon>
        <taxon>Gammaproteobacteria</taxon>
        <taxon>Enterobacterales</taxon>
        <taxon>Erwiniaceae</taxon>
        <taxon>Pantoea</taxon>
    </lineage>
</organism>
<dbReference type="Proteomes" id="UP000232062">
    <property type="component" value="Unassembled WGS sequence"/>
</dbReference>
<evidence type="ECO:0000313" key="1">
    <source>
        <dbReference type="EMBL" id="PJZ07499.1"/>
    </source>
</evidence>
<dbReference type="STRING" id="1076549.HA45_11110"/>
<reference evidence="1 2" key="1">
    <citation type="submission" date="2017-11" db="EMBL/GenBank/DDBJ databases">
        <title>The genome sequence of Pantoea rodasii DSM 26611.</title>
        <authorList>
            <person name="Gao J."/>
            <person name="Mao X."/>
            <person name="Sun J."/>
        </authorList>
    </citation>
    <scope>NUCLEOTIDE SEQUENCE [LARGE SCALE GENOMIC DNA]</scope>
    <source>
        <strain evidence="1 2">DSM 26611</strain>
    </source>
</reference>
<protein>
    <submittedName>
        <fullName evidence="1">Uncharacterized protein</fullName>
    </submittedName>
</protein>
<dbReference type="EMBL" id="PIQI01000003">
    <property type="protein sequence ID" value="PJZ07499.1"/>
    <property type="molecule type" value="Genomic_DNA"/>
</dbReference>
<dbReference type="RefSeq" id="WP_100700124.1">
    <property type="nucleotide sequence ID" value="NZ_MLFP01000006.1"/>
</dbReference>
<accession>A0A2M9WJ20</accession>